<accession>A0A412WI07</accession>
<name>A0A412WI07_9BACT</name>
<feature type="domain" description="Transposase IS701-like DDE" evidence="1">
    <location>
        <begin position="58"/>
        <end position="240"/>
    </location>
</feature>
<comment type="caution">
    <text evidence="2">The sequence shown here is derived from an EMBL/GenBank/DDBJ whole genome shotgun (WGS) entry which is preliminary data.</text>
</comment>
<protein>
    <submittedName>
        <fullName evidence="2">IS4 family transposase</fullName>
    </submittedName>
</protein>
<dbReference type="AlphaFoldDB" id="A0A412WI07"/>
<evidence type="ECO:0000259" key="1">
    <source>
        <dbReference type="Pfam" id="PF13546"/>
    </source>
</evidence>
<dbReference type="SUPFAM" id="SSF53098">
    <property type="entry name" value="Ribonuclease H-like"/>
    <property type="match status" value="1"/>
</dbReference>
<dbReference type="InterPro" id="IPR038721">
    <property type="entry name" value="IS701-like_DDE_dom"/>
</dbReference>
<organism evidence="2 3">
    <name type="scientific">Odoribacter splanchnicus</name>
    <dbReference type="NCBI Taxonomy" id="28118"/>
    <lineage>
        <taxon>Bacteria</taxon>
        <taxon>Pseudomonadati</taxon>
        <taxon>Bacteroidota</taxon>
        <taxon>Bacteroidia</taxon>
        <taxon>Bacteroidales</taxon>
        <taxon>Odoribacteraceae</taxon>
        <taxon>Odoribacter</taxon>
    </lineage>
</organism>
<sequence length="452" mass="52022">MGVMEHINIRSSQIGVEKKENCKFTTLQVLNLLMLFPFFVVKNASRYSNSSLSKLFNCDKDMFYRFMNDGNVKWRKLLYAMNLQLIKKISSSTTVHHDKPVCLIIDDTDAPKTGMTTELIGRIWSHVHQKSILGYKCLTMMLSDGVSQLFLDFSLHGEEGKDKQKVQGLTAKQRKARYTGDHEGQAVKERVDEYLMKKTDKAIDMVKYAIKRGVRFNYLLVDSWFTNTKLVRFISSRHVNCHLLGMIKLGKTNYSTKHGSMNAKQIIKHLHKEKACKHNKMLRCTYCTMDVKLDGVPVRLFFCKRGRNGNWNGLLTTDLSLSLLEAYRIYARRWATEVAYKDCKTLLNFGKCQSVHFAAQIASFTLTMMQYNILCTVKRFEAYETIGGLFTEVTNDTLELSVTDKIWAIILDFVLEAAERYSIDATELLADFIESNPVAHTLHNMYIYKQAS</sequence>
<dbReference type="RefSeq" id="WP_118107980.1">
    <property type="nucleotide sequence ID" value="NZ_QRPC01000025.1"/>
</dbReference>
<evidence type="ECO:0000313" key="3">
    <source>
        <dbReference type="Proteomes" id="UP000283426"/>
    </source>
</evidence>
<dbReference type="Pfam" id="PF13546">
    <property type="entry name" value="DDE_5"/>
    <property type="match status" value="1"/>
</dbReference>
<evidence type="ECO:0000313" key="2">
    <source>
        <dbReference type="EMBL" id="RGV26829.1"/>
    </source>
</evidence>
<dbReference type="EMBL" id="QRYW01000016">
    <property type="protein sequence ID" value="RGV26829.1"/>
    <property type="molecule type" value="Genomic_DNA"/>
</dbReference>
<dbReference type="Proteomes" id="UP000283426">
    <property type="component" value="Unassembled WGS sequence"/>
</dbReference>
<proteinExistence type="predicted"/>
<dbReference type="InterPro" id="IPR012337">
    <property type="entry name" value="RNaseH-like_sf"/>
</dbReference>
<gene>
    <name evidence="2" type="ORF">DWW24_08865</name>
</gene>
<reference evidence="2 3" key="1">
    <citation type="submission" date="2018-08" db="EMBL/GenBank/DDBJ databases">
        <title>A genome reference for cultivated species of the human gut microbiota.</title>
        <authorList>
            <person name="Zou Y."/>
            <person name="Xue W."/>
            <person name="Luo G."/>
        </authorList>
    </citation>
    <scope>NUCLEOTIDE SEQUENCE [LARGE SCALE GENOMIC DNA]</scope>
    <source>
        <strain evidence="2 3">AF14-6AC</strain>
    </source>
</reference>